<dbReference type="PRINTS" id="PR00727">
    <property type="entry name" value="LEADERPTASE"/>
</dbReference>
<dbReference type="EC" id="3.4.21.89" evidence="4 8"/>
<dbReference type="Pfam" id="PF10502">
    <property type="entry name" value="Peptidase_S26"/>
    <property type="match status" value="1"/>
</dbReference>
<dbReference type="InterPro" id="IPR019756">
    <property type="entry name" value="Pept_S26A_signal_pept_1_Ser-AS"/>
</dbReference>
<name>A0A859DNE5_9FIRM</name>
<organism evidence="10 12">
    <name type="scientific">Caproicibacterium lactatifermentans</name>
    <dbReference type="NCBI Taxonomy" id="2666138"/>
    <lineage>
        <taxon>Bacteria</taxon>
        <taxon>Bacillati</taxon>
        <taxon>Bacillota</taxon>
        <taxon>Clostridia</taxon>
        <taxon>Eubacteriales</taxon>
        <taxon>Oscillospiraceae</taxon>
        <taxon>Caproicibacterium</taxon>
    </lineage>
</organism>
<dbReference type="AlphaFoldDB" id="A0A859DNE5"/>
<protein>
    <recommendedName>
        <fullName evidence="4 8">Signal peptidase I</fullName>
        <ecNumber evidence="4 8">3.4.21.89</ecNumber>
    </recommendedName>
</protein>
<keyword evidence="8" id="KW-1133">Transmembrane helix</keyword>
<dbReference type="EMBL" id="CP046051">
    <property type="protein sequence ID" value="QKN23348.1"/>
    <property type="molecule type" value="Genomic_DNA"/>
</dbReference>
<comment type="subcellular location">
    <subcellularLocation>
        <location evidence="2">Cell membrane</location>
        <topology evidence="2">Single-pass type II membrane protein</topology>
    </subcellularLocation>
    <subcellularLocation>
        <location evidence="8">Membrane</location>
        <topology evidence="8">Single-pass type II membrane protein</topology>
    </subcellularLocation>
</comment>
<dbReference type="RefSeq" id="WP_086036495.1">
    <property type="nucleotide sequence ID" value="NZ_CP046051.1"/>
</dbReference>
<dbReference type="EMBL" id="CP046161">
    <property type="protein sequence ID" value="QKO29971.1"/>
    <property type="molecule type" value="Genomic_DNA"/>
</dbReference>
<feature type="transmembrane region" description="Helical" evidence="8">
    <location>
        <begin position="41"/>
        <end position="63"/>
    </location>
</feature>
<evidence type="ECO:0000259" key="9">
    <source>
        <dbReference type="Pfam" id="PF10502"/>
    </source>
</evidence>
<feature type="domain" description="Peptidase S26" evidence="9">
    <location>
        <begin position="40"/>
        <end position="191"/>
    </location>
</feature>
<proteinExistence type="inferred from homology"/>
<sequence length="201" mass="22246">MQKTTQTNLQPAKARPTTIQLKQELQREQHKSRYHKLLRSTIYILLAVAAAAVLIATLVLTVLQVTGTSMEPTLQNGQIVVAVKNAKFQKGNIVAFYYNNKILLKRVIAKAGDTVIIQKDGTVLVNGKALNEPYLKEKSQGKCDIQFPYQVPDGKIFVLGDHRATSVDSRSSSIGCIENEFIVGKVVFRVWPLPQIGMVGN</sequence>
<keyword evidence="13" id="KW-1185">Reference proteome</keyword>
<dbReference type="CDD" id="cd06530">
    <property type="entry name" value="S26_SPase_I"/>
    <property type="match status" value="1"/>
</dbReference>
<dbReference type="GO" id="GO:0009003">
    <property type="term" value="F:signal peptidase activity"/>
    <property type="evidence" value="ECO:0007669"/>
    <property type="project" value="UniProtKB-EC"/>
</dbReference>
<gene>
    <name evidence="10" type="primary">lepB</name>
    <name evidence="10" type="ORF">GJQ69_01870</name>
    <name evidence="11" type="ORF">GKP14_02480</name>
</gene>
<dbReference type="Gene3D" id="2.10.109.10">
    <property type="entry name" value="Umud Fragment, subunit A"/>
    <property type="match status" value="1"/>
</dbReference>
<dbReference type="KEGG" id="clf:GJQ69_01870"/>
<dbReference type="Proteomes" id="UP000509623">
    <property type="component" value="Chromosome"/>
</dbReference>
<keyword evidence="6 8" id="KW-0378">Hydrolase</keyword>
<evidence type="ECO:0000256" key="2">
    <source>
        <dbReference type="ARBA" id="ARBA00004401"/>
    </source>
</evidence>
<dbReference type="InterPro" id="IPR036286">
    <property type="entry name" value="LexA/Signal_pep-like_sf"/>
</dbReference>
<evidence type="ECO:0000256" key="8">
    <source>
        <dbReference type="RuleBase" id="RU362042"/>
    </source>
</evidence>
<dbReference type="Proteomes" id="UP000501316">
    <property type="component" value="Chromosome"/>
</dbReference>
<dbReference type="PROSITE" id="PS00761">
    <property type="entry name" value="SPASE_I_3"/>
    <property type="match status" value="1"/>
</dbReference>
<evidence type="ECO:0000256" key="6">
    <source>
        <dbReference type="ARBA" id="ARBA00022801"/>
    </source>
</evidence>
<dbReference type="GO" id="GO:0005886">
    <property type="term" value="C:plasma membrane"/>
    <property type="evidence" value="ECO:0007669"/>
    <property type="project" value="UniProtKB-SubCell"/>
</dbReference>
<dbReference type="InterPro" id="IPR019533">
    <property type="entry name" value="Peptidase_S26"/>
</dbReference>
<reference evidence="11" key="2">
    <citation type="journal article" date="2021" name="Appl. Environ. Microbiol.">
        <title>Adaptability of a Caproate-Producing Bacterium Contributes to Its Dominance in an Anaerobic Fermentation System.</title>
        <authorList>
            <person name="Wang H."/>
            <person name="Gu Y."/>
            <person name="Zhou W."/>
            <person name="Zhao D."/>
            <person name="Qiao Z."/>
            <person name="Zheng J."/>
            <person name="Gao J."/>
            <person name="Chen X."/>
            <person name="Ren C."/>
            <person name="Xu Y."/>
        </authorList>
    </citation>
    <scope>NUCLEOTIDE SEQUENCE</scope>
    <source>
        <strain evidence="11">JNU-WLY1368</strain>
    </source>
</reference>
<feature type="active site" evidence="7">
    <location>
        <position position="105"/>
    </location>
</feature>
<dbReference type="SUPFAM" id="SSF51306">
    <property type="entry name" value="LexA/Signal peptidase"/>
    <property type="match status" value="1"/>
</dbReference>
<evidence type="ECO:0000256" key="3">
    <source>
        <dbReference type="ARBA" id="ARBA00009370"/>
    </source>
</evidence>
<evidence type="ECO:0000256" key="5">
    <source>
        <dbReference type="ARBA" id="ARBA00022670"/>
    </source>
</evidence>
<evidence type="ECO:0000313" key="10">
    <source>
        <dbReference type="EMBL" id="QKN23348.1"/>
    </source>
</evidence>
<dbReference type="PANTHER" id="PTHR43390:SF1">
    <property type="entry name" value="CHLOROPLAST PROCESSING PEPTIDASE"/>
    <property type="match status" value="1"/>
</dbReference>
<dbReference type="GO" id="GO:0006465">
    <property type="term" value="P:signal peptide processing"/>
    <property type="evidence" value="ECO:0007669"/>
    <property type="project" value="InterPro"/>
</dbReference>
<evidence type="ECO:0000256" key="4">
    <source>
        <dbReference type="ARBA" id="ARBA00013208"/>
    </source>
</evidence>
<accession>A0A859DNE5</accession>
<dbReference type="GO" id="GO:0004252">
    <property type="term" value="F:serine-type endopeptidase activity"/>
    <property type="evidence" value="ECO:0007669"/>
    <property type="project" value="InterPro"/>
</dbReference>
<reference evidence="11" key="3">
    <citation type="journal article" date="2022" name="Int. J. Syst. Evol. Microbiol.">
        <title>Caproicibacterium lactatifermentans sp. nov., isolated from pit clay used for the production of Chinese strong aroma-type liquor.</title>
        <authorList>
            <person name="Wang H."/>
            <person name="Gu Y."/>
            <person name="Zhao D."/>
            <person name="Qiao Z."/>
            <person name="Zheng J."/>
            <person name="Gao J."/>
            <person name="Ren C."/>
            <person name="Xu Y."/>
        </authorList>
    </citation>
    <scope>NUCLEOTIDE SEQUENCE</scope>
    <source>
        <strain evidence="11">JNU-WLY1368</strain>
    </source>
</reference>
<keyword evidence="5 8" id="KW-0645">Protease</keyword>
<evidence type="ECO:0000313" key="13">
    <source>
        <dbReference type="Proteomes" id="UP000509623"/>
    </source>
</evidence>
<dbReference type="NCBIfam" id="TIGR02227">
    <property type="entry name" value="sigpep_I_bact"/>
    <property type="match status" value="1"/>
</dbReference>
<dbReference type="InterPro" id="IPR000223">
    <property type="entry name" value="Pept_S26A_signal_pept_1"/>
</dbReference>
<dbReference type="PANTHER" id="PTHR43390">
    <property type="entry name" value="SIGNAL PEPTIDASE I"/>
    <property type="match status" value="1"/>
</dbReference>
<keyword evidence="8" id="KW-0812">Transmembrane</keyword>
<comment type="catalytic activity">
    <reaction evidence="1 8">
        <text>Cleavage of hydrophobic, N-terminal signal or leader sequences from secreted and periplasmic proteins.</text>
        <dbReference type="EC" id="3.4.21.89"/>
    </reaction>
</comment>
<reference evidence="12 13" key="1">
    <citation type="submission" date="2019-11" db="EMBL/GenBank/DDBJ databases">
        <authorList>
            <person name="Ren C."/>
            <person name="Wang H."/>
            <person name="Xu Y."/>
        </authorList>
    </citation>
    <scope>NUCLEOTIDE SEQUENCE [LARGE SCALE GENOMIC DNA]</scope>
    <source>
        <strain evidence="13">JNU-WLY1368</strain>
        <strain evidence="10 12">LBM 19010</strain>
    </source>
</reference>
<comment type="similarity">
    <text evidence="3 8">Belongs to the peptidase S26 family.</text>
</comment>
<evidence type="ECO:0000313" key="12">
    <source>
        <dbReference type="Proteomes" id="UP000501316"/>
    </source>
</evidence>
<evidence type="ECO:0000313" key="11">
    <source>
        <dbReference type="EMBL" id="QKO29971.1"/>
    </source>
</evidence>
<evidence type="ECO:0000256" key="7">
    <source>
        <dbReference type="PIRSR" id="PIRSR600223-1"/>
    </source>
</evidence>
<dbReference type="PROSITE" id="PS00501">
    <property type="entry name" value="SPASE_I_1"/>
    <property type="match status" value="1"/>
</dbReference>
<dbReference type="InterPro" id="IPR019758">
    <property type="entry name" value="Pept_S26A_signal_pept_1_CS"/>
</dbReference>
<feature type="active site" evidence="7">
    <location>
        <position position="69"/>
    </location>
</feature>
<evidence type="ECO:0000256" key="1">
    <source>
        <dbReference type="ARBA" id="ARBA00000677"/>
    </source>
</evidence>
<keyword evidence="8" id="KW-0472">Membrane</keyword>